<dbReference type="AlphaFoldDB" id="A0A940DG19"/>
<reference evidence="3" key="1">
    <citation type="submission" date="2020-10" db="EMBL/GenBank/DDBJ databases">
        <authorList>
            <person name="Gilroy R."/>
        </authorList>
    </citation>
    <scope>NUCLEOTIDE SEQUENCE</scope>
    <source>
        <strain evidence="3">517</strain>
    </source>
</reference>
<feature type="domain" description="FAD dependent oxidoreductase" evidence="1">
    <location>
        <begin position="85"/>
        <end position="440"/>
    </location>
</feature>
<dbReference type="Pfam" id="PF01266">
    <property type="entry name" value="DAO"/>
    <property type="match status" value="1"/>
</dbReference>
<comment type="caution">
    <text evidence="3">The sequence shown here is derived from an EMBL/GenBank/DDBJ whole genome shotgun (WGS) entry which is preliminary data.</text>
</comment>
<feature type="domain" description="BFD-like [2Fe-2S]-binding" evidence="2">
    <location>
        <begin position="487"/>
        <end position="541"/>
    </location>
</feature>
<dbReference type="Pfam" id="PF04324">
    <property type="entry name" value="Fer2_BFD"/>
    <property type="match status" value="1"/>
</dbReference>
<dbReference type="PANTHER" id="PTHR42720">
    <property type="entry name" value="GLYCEROL-3-PHOSPHATE DEHYDROGENASE"/>
    <property type="match status" value="1"/>
</dbReference>
<dbReference type="SUPFAM" id="SSF54373">
    <property type="entry name" value="FAD-linked reductases, C-terminal domain"/>
    <property type="match status" value="1"/>
</dbReference>
<dbReference type="InterPro" id="IPR052745">
    <property type="entry name" value="G3P_Oxidase/Oxidoreductase"/>
</dbReference>
<reference evidence="3" key="2">
    <citation type="journal article" date="2021" name="PeerJ">
        <title>Extensive microbial diversity within the chicken gut microbiome revealed by metagenomics and culture.</title>
        <authorList>
            <person name="Gilroy R."/>
            <person name="Ravi A."/>
            <person name="Getino M."/>
            <person name="Pursley I."/>
            <person name="Horton D.L."/>
            <person name="Alikhan N.F."/>
            <person name="Baker D."/>
            <person name="Gharbi K."/>
            <person name="Hall N."/>
            <person name="Watson M."/>
            <person name="Adriaenssens E.M."/>
            <person name="Foster-Nyarko E."/>
            <person name="Jarju S."/>
            <person name="Secka A."/>
            <person name="Antonio M."/>
            <person name="Oren A."/>
            <person name="Chaudhuri R.R."/>
            <person name="La Ragione R."/>
            <person name="Hildebrand F."/>
            <person name="Pallen M.J."/>
        </authorList>
    </citation>
    <scope>NUCLEOTIDE SEQUENCE</scope>
    <source>
        <strain evidence="3">517</strain>
    </source>
</reference>
<accession>A0A940DG19</accession>
<dbReference type="InterPro" id="IPR007419">
    <property type="entry name" value="BFD-like_2Fe2S-bd_dom"/>
</dbReference>
<dbReference type="Gene3D" id="3.30.9.10">
    <property type="entry name" value="D-Amino Acid Oxidase, subunit A, domain 2"/>
    <property type="match status" value="1"/>
</dbReference>
<name>A0A940DG19_9FIRM</name>
<evidence type="ECO:0000313" key="3">
    <source>
        <dbReference type="EMBL" id="MBO8423696.1"/>
    </source>
</evidence>
<dbReference type="Gene3D" id="3.50.50.60">
    <property type="entry name" value="FAD/NAD(P)-binding domain"/>
    <property type="match status" value="1"/>
</dbReference>
<dbReference type="Gene3D" id="1.10.10.1100">
    <property type="entry name" value="BFD-like [2Fe-2S]-binding domain"/>
    <property type="match status" value="1"/>
</dbReference>
<dbReference type="PANTHER" id="PTHR42720:SF1">
    <property type="entry name" value="GLYCEROL 3-PHOSPHATE OXIDASE"/>
    <property type="match status" value="1"/>
</dbReference>
<protein>
    <submittedName>
        <fullName evidence="3">NAD(P)/FAD-dependent oxidoreductase</fullName>
    </submittedName>
</protein>
<evidence type="ECO:0000259" key="2">
    <source>
        <dbReference type="Pfam" id="PF04324"/>
    </source>
</evidence>
<dbReference type="InterPro" id="IPR006076">
    <property type="entry name" value="FAD-dep_OxRdtase"/>
</dbReference>
<evidence type="ECO:0000259" key="1">
    <source>
        <dbReference type="Pfam" id="PF01266"/>
    </source>
</evidence>
<dbReference type="SUPFAM" id="SSF51905">
    <property type="entry name" value="FAD/NAD(P)-binding domain"/>
    <property type="match status" value="1"/>
</dbReference>
<organism evidence="3 4">
    <name type="scientific">Candidatus Stercoripulliclostridium pullicola</name>
    <dbReference type="NCBI Taxonomy" id="2840953"/>
    <lineage>
        <taxon>Bacteria</taxon>
        <taxon>Bacillati</taxon>
        <taxon>Bacillota</taxon>
        <taxon>Clostridia</taxon>
        <taxon>Eubacteriales</taxon>
        <taxon>Candidatus Stercoripulliclostridium</taxon>
    </lineage>
</organism>
<dbReference type="CDD" id="cd19946">
    <property type="entry name" value="GlpA-like_Fer2_BFD-like"/>
    <property type="match status" value="1"/>
</dbReference>
<evidence type="ECO:0000313" key="4">
    <source>
        <dbReference type="Proteomes" id="UP000727857"/>
    </source>
</evidence>
<dbReference type="EMBL" id="JADINF010000038">
    <property type="protein sequence ID" value="MBO8423696.1"/>
    <property type="molecule type" value="Genomic_DNA"/>
</dbReference>
<dbReference type="InterPro" id="IPR041854">
    <property type="entry name" value="BFD-like_2Fe2S-bd_dom_sf"/>
</dbReference>
<proteinExistence type="predicted"/>
<sequence>MADLKKIKKKLVKAGFPDIEVSGANGGVKLTGEVGKYEDVLVCGALAVAKDSRGVINDVKVKGYVPEKMRVSAVKDDKYDGKSPDVLVIGGGIVGTAIARELTKYALSVALVEKEYDIATGQSARNDGMIHAGIDLKPASNKVKYNCRGNAMYPKLSKELDVPIEMCGQCVLYTARWQKLLFPLIKMRGAKNGIPVEKLDKEGVKKLIPSPGIKYGGFMCPSAGILSPYLMTVAFAENAAKNGAEIYTDTAVTGIVNDGEKITAVKTNRGTFYPKVVVNAAGVYSDVIAEWAGDRHFTIHPRRGVEAVLDKKARKATSTVIGKFVIKSSTGKGHTKGGGVIVTIDGNLILGPSAKETQERENEATTAEEFDEVFSKQVKLAPELKRSDVITYFAGTRAATYEEEFVVEKSPVIKNLVQAAGIQSPGVTAAPAIAEDVAKWAAEIVSDGKIKMNENFDPIRKGIPIPREMEPEARKKLIEENPDYGVVVCRCEEVTKGEIVEALRRPAAVAAVDSVKRRVRAGMGRCQGGFCTPLVMKIISEECGIPLNEVRKKGAGSEIAPRRTKGGER</sequence>
<dbReference type="InterPro" id="IPR036188">
    <property type="entry name" value="FAD/NAD-bd_sf"/>
</dbReference>
<gene>
    <name evidence="3" type="ORF">IAB16_01545</name>
</gene>
<dbReference type="Proteomes" id="UP000727857">
    <property type="component" value="Unassembled WGS sequence"/>
</dbReference>